<evidence type="ECO:0000313" key="2">
    <source>
        <dbReference type="Proteomes" id="UP000254101"/>
    </source>
</evidence>
<dbReference type="RefSeq" id="WP_115491058.1">
    <property type="nucleotide sequence ID" value="NZ_JACHWW010000001.1"/>
</dbReference>
<protein>
    <submittedName>
        <fullName evidence="1">Uncharacterized protein</fullName>
    </submittedName>
</protein>
<comment type="caution">
    <text evidence="1">The sequence shown here is derived from an EMBL/GenBank/DDBJ whole genome shotgun (WGS) entry which is preliminary data.</text>
</comment>
<reference evidence="1 2" key="1">
    <citation type="submission" date="2018-07" db="EMBL/GenBank/DDBJ databases">
        <title>Erythrobacter nanhaiensis sp. nov., a novel member of the genus Erythrobacter isolated from the South China Sea.</title>
        <authorList>
            <person name="Chen X."/>
            <person name="Liu J."/>
        </authorList>
    </citation>
    <scope>NUCLEOTIDE SEQUENCE [LARGE SCALE GENOMIC DNA]</scope>
    <source>
        <strain evidence="1 2">S-5</strain>
    </source>
</reference>
<evidence type="ECO:0000313" key="1">
    <source>
        <dbReference type="EMBL" id="RDS76836.1"/>
    </source>
</evidence>
<proteinExistence type="predicted"/>
<dbReference type="Proteomes" id="UP000254101">
    <property type="component" value="Unassembled WGS sequence"/>
</dbReference>
<gene>
    <name evidence="1" type="ORF">DL238_03905</name>
</gene>
<sequence length="125" mass="13172">MSELAPRTDFETAPAASGESTLVEQWAAIEDSARVVAMLAGRPAPRHDAIGEAQIGQLAQVDGTRSNDATQALAELVATMRAGLDALLGAHGTDADPHVAARRLWTEYERGRAKVLSEVAIALAR</sequence>
<dbReference type="EMBL" id="QRBB01000001">
    <property type="protein sequence ID" value="RDS76836.1"/>
    <property type="molecule type" value="Genomic_DNA"/>
</dbReference>
<dbReference type="AlphaFoldDB" id="A0A395LIM3"/>
<name>A0A395LIM3_9SPHN</name>
<accession>A0A395LIM3</accession>
<dbReference type="OrthoDB" id="7506955at2"/>
<keyword evidence="2" id="KW-1185">Reference proteome</keyword>
<organism evidence="1 2">
    <name type="scientific">Alteriqipengyuania lutimaris</name>
    <dbReference type="NCBI Taxonomy" id="1538146"/>
    <lineage>
        <taxon>Bacteria</taxon>
        <taxon>Pseudomonadati</taxon>
        <taxon>Pseudomonadota</taxon>
        <taxon>Alphaproteobacteria</taxon>
        <taxon>Sphingomonadales</taxon>
        <taxon>Erythrobacteraceae</taxon>
        <taxon>Alteriqipengyuania</taxon>
    </lineage>
</organism>